<gene>
    <name evidence="8" type="ORF">J2S73_000175</name>
</gene>
<evidence type="ECO:0000256" key="1">
    <source>
        <dbReference type="ARBA" id="ARBA00012417"/>
    </source>
</evidence>
<dbReference type="GO" id="GO:0009360">
    <property type="term" value="C:DNA polymerase III complex"/>
    <property type="evidence" value="ECO:0007669"/>
    <property type="project" value="TreeGrafter"/>
</dbReference>
<dbReference type="AlphaFoldDB" id="A0AAE4AR17"/>
<evidence type="ECO:0000256" key="7">
    <source>
        <dbReference type="ARBA" id="ARBA00049244"/>
    </source>
</evidence>
<accession>A0AAE4AR17</accession>
<evidence type="ECO:0000256" key="3">
    <source>
        <dbReference type="ARBA" id="ARBA00022695"/>
    </source>
</evidence>
<proteinExistence type="inferred from homology"/>
<evidence type="ECO:0000256" key="4">
    <source>
        <dbReference type="ARBA" id="ARBA00022705"/>
    </source>
</evidence>
<dbReference type="Proteomes" id="UP001229244">
    <property type="component" value="Unassembled WGS sequence"/>
</dbReference>
<comment type="similarity">
    <text evidence="6">Belongs to the DNA polymerase HolA subunit family.</text>
</comment>
<keyword evidence="3 8" id="KW-0548">Nucleotidyltransferase</keyword>
<keyword evidence="4" id="KW-0235">DNA replication</keyword>
<protein>
    <recommendedName>
        <fullName evidence="1">DNA-directed DNA polymerase</fullName>
        <ecNumber evidence="1">2.7.7.7</ecNumber>
    </recommendedName>
</protein>
<dbReference type="Gene3D" id="3.40.50.300">
    <property type="entry name" value="P-loop containing nucleotide triphosphate hydrolases"/>
    <property type="match status" value="1"/>
</dbReference>
<dbReference type="RefSeq" id="WP_306883535.1">
    <property type="nucleotide sequence ID" value="NZ_JAUSUL010000001.1"/>
</dbReference>
<keyword evidence="2 8" id="KW-0808">Transferase</keyword>
<dbReference type="PANTHER" id="PTHR34388">
    <property type="entry name" value="DNA POLYMERASE III SUBUNIT DELTA"/>
    <property type="match status" value="1"/>
</dbReference>
<dbReference type="EC" id="2.7.7.7" evidence="1"/>
<evidence type="ECO:0000256" key="6">
    <source>
        <dbReference type="ARBA" id="ARBA00034754"/>
    </source>
</evidence>
<dbReference type="SUPFAM" id="SSF48019">
    <property type="entry name" value="post-AAA+ oligomerization domain-like"/>
    <property type="match status" value="1"/>
</dbReference>
<organism evidence="8 9">
    <name type="scientific">Amorphus orientalis</name>
    <dbReference type="NCBI Taxonomy" id="649198"/>
    <lineage>
        <taxon>Bacteria</taxon>
        <taxon>Pseudomonadati</taxon>
        <taxon>Pseudomonadota</taxon>
        <taxon>Alphaproteobacteria</taxon>
        <taxon>Hyphomicrobiales</taxon>
        <taxon>Amorphaceae</taxon>
        <taxon>Amorphus</taxon>
    </lineage>
</organism>
<evidence type="ECO:0000256" key="2">
    <source>
        <dbReference type="ARBA" id="ARBA00022679"/>
    </source>
</evidence>
<dbReference type="GO" id="GO:0006261">
    <property type="term" value="P:DNA-templated DNA replication"/>
    <property type="evidence" value="ECO:0007669"/>
    <property type="project" value="TreeGrafter"/>
</dbReference>
<dbReference type="Gene3D" id="1.10.8.60">
    <property type="match status" value="1"/>
</dbReference>
<dbReference type="NCBIfam" id="TIGR01128">
    <property type="entry name" value="holA"/>
    <property type="match status" value="1"/>
</dbReference>
<sequence length="342" mass="36899">MAVVKASEIDRRLAETSRLPPIILVFGPDHGLAAERARTLVDKLVSDDDPFSVIRLGGDEVGSDPGRLSDEARTVALFGGQRVVWVRDAGTRNLAPALEPLLETPPEAAFVVIEAGDLKPTSPMRKLVEKSDAGLAVPCYSDGARDIDRLIAEEAGHFGLQTSTEAREALHALLGSDRASSRSEIAKLCLYARGDDTIRLDHVEAVVGDSSALSLDEIGDAAFLGDAKASVQRLKRLEAAGTHPSVVAGSALRLAQLLHRMRAQVDQGVGPETVVDSAQPRIFFRRKPAIKSMLKSWSNARLIKAERLLHETVLATRRHPALAFDQVADALLIVAQMARARR</sequence>
<keyword evidence="5" id="KW-0239">DNA-directed DNA polymerase</keyword>
<dbReference type="GO" id="GO:0003887">
    <property type="term" value="F:DNA-directed DNA polymerase activity"/>
    <property type="evidence" value="ECO:0007669"/>
    <property type="project" value="UniProtKB-KW"/>
</dbReference>
<dbReference type="PANTHER" id="PTHR34388:SF1">
    <property type="entry name" value="DNA POLYMERASE III SUBUNIT DELTA"/>
    <property type="match status" value="1"/>
</dbReference>
<name>A0AAE4AR17_9HYPH</name>
<evidence type="ECO:0000256" key="5">
    <source>
        <dbReference type="ARBA" id="ARBA00022932"/>
    </source>
</evidence>
<comment type="caution">
    <text evidence="8">The sequence shown here is derived from an EMBL/GenBank/DDBJ whole genome shotgun (WGS) entry which is preliminary data.</text>
</comment>
<evidence type="ECO:0000313" key="8">
    <source>
        <dbReference type="EMBL" id="MDQ0313738.1"/>
    </source>
</evidence>
<dbReference type="EMBL" id="JAUSUL010000001">
    <property type="protein sequence ID" value="MDQ0313738.1"/>
    <property type="molecule type" value="Genomic_DNA"/>
</dbReference>
<reference evidence="8" key="1">
    <citation type="submission" date="2023-07" db="EMBL/GenBank/DDBJ databases">
        <title>Genomic Encyclopedia of Type Strains, Phase IV (KMG-IV): sequencing the most valuable type-strain genomes for metagenomic binning, comparative biology and taxonomic classification.</title>
        <authorList>
            <person name="Goeker M."/>
        </authorList>
    </citation>
    <scope>NUCLEOTIDE SEQUENCE</scope>
    <source>
        <strain evidence="8">DSM 21202</strain>
    </source>
</reference>
<dbReference type="GO" id="GO:0003677">
    <property type="term" value="F:DNA binding"/>
    <property type="evidence" value="ECO:0007669"/>
    <property type="project" value="InterPro"/>
</dbReference>
<keyword evidence="9" id="KW-1185">Reference proteome</keyword>
<evidence type="ECO:0000313" key="9">
    <source>
        <dbReference type="Proteomes" id="UP001229244"/>
    </source>
</evidence>
<dbReference type="InterPro" id="IPR027417">
    <property type="entry name" value="P-loop_NTPase"/>
</dbReference>
<dbReference type="SUPFAM" id="SSF52540">
    <property type="entry name" value="P-loop containing nucleoside triphosphate hydrolases"/>
    <property type="match status" value="1"/>
</dbReference>
<dbReference type="InterPro" id="IPR005790">
    <property type="entry name" value="DNA_polIII_delta"/>
</dbReference>
<dbReference type="InterPro" id="IPR008921">
    <property type="entry name" value="DNA_pol3_clamp-load_cplx_C"/>
</dbReference>
<comment type="catalytic activity">
    <reaction evidence="7">
        <text>DNA(n) + a 2'-deoxyribonucleoside 5'-triphosphate = DNA(n+1) + diphosphate</text>
        <dbReference type="Rhea" id="RHEA:22508"/>
        <dbReference type="Rhea" id="RHEA-COMP:17339"/>
        <dbReference type="Rhea" id="RHEA-COMP:17340"/>
        <dbReference type="ChEBI" id="CHEBI:33019"/>
        <dbReference type="ChEBI" id="CHEBI:61560"/>
        <dbReference type="ChEBI" id="CHEBI:173112"/>
        <dbReference type="EC" id="2.7.7.7"/>
    </reaction>
</comment>
<dbReference type="Gene3D" id="1.20.272.10">
    <property type="match status" value="1"/>
</dbReference>